<gene>
    <name evidence="1" type="ORF">THMIRHAM_12880</name>
</gene>
<accession>A0ABM7MDQ1</accession>
<name>A0ABM7MDQ1_9GAMM</name>
<protein>
    <submittedName>
        <fullName evidence="1">Uncharacterized protein</fullName>
    </submittedName>
</protein>
<keyword evidence="2" id="KW-1185">Reference proteome</keyword>
<reference evidence="1" key="1">
    <citation type="journal article" date="2022" name="Arch. Microbiol.">
        <title>Thiomicrorhabdus immobilis sp. nov., a mesophilic sulfur-oxidizing bacterium isolated from sediment of a brackish lake in northern Japan.</title>
        <authorList>
            <person name="Kojima H."/>
            <person name="Mochizuki J."/>
            <person name="Kanda M."/>
            <person name="Watanabe T."/>
            <person name="Fukui M."/>
        </authorList>
    </citation>
    <scope>NUCLEOTIDE SEQUENCE</scope>
    <source>
        <strain evidence="1">Am19</strain>
    </source>
</reference>
<proteinExistence type="predicted"/>
<evidence type="ECO:0000313" key="1">
    <source>
        <dbReference type="EMBL" id="BCN93503.1"/>
    </source>
</evidence>
<organism evidence="1 2">
    <name type="scientific">Thiomicrorhabdus immobilis</name>
    <dbReference type="NCBI Taxonomy" id="2791037"/>
    <lineage>
        <taxon>Bacteria</taxon>
        <taxon>Pseudomonadati</taxon>
        <taxon>Pseudomonadota</taxon>
        <taxon>Gammaproteobacteria</taxon>
        <taxon>Thiotrichales</taxon>
        <taxon>Piscirickettsiaceae</taxon>
        <taxon>Thiomicrorhabdus</taxon>
    </lineage>
</organism>
<dbReference type="Proteomes" id="UP001054820">
    <property type="component" value="Chromosome"/>
</dbReference>
<dbReference type="EMBL" id="AP024202">
    <property type="protein sequence ID" value="BCN93503.1"/>
    <property type="molecule type" value="Genomic_DNA"/>
</dbReference>
<sequence length="57" mass="6827">MSLIQHIDCTQGLYIGIYNEWHVKKVPFIYNLDIPEFCFGRKGHFFKYFYMDMGGIT</sequence>
<evidence type="ECO:0000313" key="2">
    <source>
        <dbReference type="Proteomes" id="UP001054820"/>
    </source>
</evidence>